<evidence type="ECO:0000313" key="3">
    <source>
        <dbReference type="Proteomes" id="UP000799767"/>
    </source>
</evidence>
<dbReference type="GeneID" id="54477685"/>
<accession>A0A6A6PXE9</accession>
<dbReference type="AlphaFoldDB" id="A0A6A6PXE9"/>
<keyword evidence="3" id="KW-1185">Reference proteome</keyword>
<feature type="compositionally biased region" description="Basic and acidic residues" evidence="1">
    <location>
        <begin position="102"/>
        <end position="114"/>
    </location>
</feature>
<organism evidence="2 3">
    <name type="scientific">Neohortaea acidophila</name>
    <dbReference type="NCBI Taxonomy" id="245834"/>
    <lineage>
        <taxon>Eukaryota</taxon>
        <taxon>Fungi</taxon>
        <taxon>Dikarya</taxon>
        <taxon>Ascomycota</taxon>
        <taxon>Pezizomycotina</taxon>
        <taxon>Dothideomycetes</taxon>
        <taxon>Dothideomycetidae</taxon>
        <taxon>Mycosphaerellales</taxon>
        <taxon>Teratosphaeriaceae</taxon>
        <taxon>Neohortaea</taxon>
    </lineage>
</organism>
<sequence>MAPSRSSSWRAIHDEKEVPPFTVKLQHKDTLELHGIWPRSFSGKFKMACRKVARRCSNTFPFPALSSALGNRRASVDTAWANEQWRSHTREPLQVAQAARTSKGEPTYDRPRIDSRFTGVDAHELHRHHDMSAHADARQVERWFDDDSD</sequence>
<evidence type="ECO:0000256" key="1">
    <source>
        <dbReference type="SAM" id="MobiDB-lite"/>
    </source>
</evidence>
<evidence type="ECO:0000313" key="2">
    <source>
        <dbReference type="EMBL" id="KAF2484848.1"/>
    </source>
</evidence>
<proteinExistence type="predicted"/>
<protein>
    <submittedName>
        <fullName evidence="2">Uncharacterized protein</fullName>
    </submittedName>
</protein>
<dbReference type="Proteomes" id="UP000799767">
    <property type="component" value="Unassembled WGS sequence"/>
</dbReference>
<dbReference type="RefSeq" id="XP_033591417.1">
    <property type="nucleotide sequence ID" value="XM_033736683.1"/>
</dbReference>
<feature type="region of interest" description="Disordered" evidence="1">
    <location>
        <begin position="85"/>
        <end position="114"/>
    </location>
</feature>
<gene>
    <name evidence="2" type="ORF">BDY17DRAFT_321746</name>
</gene>
<name>A0A6A6PXE9_9PEZI</name>
<reference evidence="2" key="1">
    <citation type="journal article" date="2020" name="Stud. Mycol.">
        <title>101 Dothideomycetes genomes: a test case for predicting lifestyles and emergence of pathogens.</title>
        <authorList>
            <person name="Haridas S."/>
            <person name="Albert R."/>
            <person name="Binder M."/>
            <person name="Bloem J."/>
            <person name="Labutti K."/>
            <person name="Salamov A."/>
            <person name="Andreopoulos B."/>
            <person name="Baker S."/>
            <person name="Barry K."/>
            <person name="Bills G."/>
            <person name="Bluhm B."/>
            <person name="Cannon C."/>
            <person name="Castanera R."/>
            <person name="Culley D."/>
            <person name="Daum C."/>
            <person name="Ezra D."/>
            <person name="Gonzalez J."/>
            <person name="Henrissat B."/>
            <person name="Kuo A."/>
            <person name="Liang C."/>
            <person name="Lipzen A."/>
            <person name="Lutzoni F."/>
            <person name="Magnuson J."/>
            <person name="Mondo S."/>
            <person name="Nolan M."/>
            <person name="Ohm R."/>
            <person name="Pangilinan J."/>
            <person name="Park H.-J."/>
            <person name="Ramirez L."/>
            <person name="Alfaro M."/>
            <person name="Sun H."/>
            <person name="Tritt A."/>
            <person name="Yoshinaga Y."/>
            <person name="Zwiers L.-H."/>
            <person name="Turgeon B."/>
            <person name="Goodwin S."/>
            <person name="Spatafora J."/>
            <person name="Crous P."/>
            <person name="Grigoriev I."/>
        </authorList>
    </citation>
    <scope>NUCLEOTIDE SEQUENCE</scope>
    <source>
        <strain evidence="2">CBS 113389</strain>
    </source>
</reference>
<dbReference type="EMBL" id="MU001633">
    <property type="protein sequence ID" value="KAF2484848.1"/>
    <property type="molecule type" value="Genomic_DNA"/>
</dbReference>